<dbReference type="GO" id="GO:0016874">
    <property type="term" value="F:ligase activity"/>
    <property type="evidence" value="ECO:0007669"/>
    <property type="project" value="UniProtKB-KW"/>
</dbReference>
<keyword evidence="8" id="KW-1185">Reference proteome</keyword>
<dbReference type="Proteomes" id="UP001611251">
    <property type="component" value="Unassembled WGS sequence"/>
</dbReference>
<evidence type="ECO:0000256" key="4">
    <source>
        <dbReference type="ARBA" id="ARBA00023136"/>
    </source>
</evidence>
<dbReference type="RefSeq" id="WP_397210868.1">
    <property type="nucleotide sequence ID" value="NZ_JBGFSN010000001.1"/>
</dbReference>
<dbReference type="EMBL" id="JBGFSN010000001">
    <property type="protein sequence ID" value="MFH8132638.1"/>
    <property type="molecule type" value="Genomic_DNA"/>
</dbReference>
<keyword evidence="4 5" id="KW-0472">Membrane</keyword>
<evidence type="ECO:0000256" key="3">
    <source>
        <dbReference type="ARBA" id="ARBA00022989"/>
    </source>
</evidence>
<feature type="transmembrane region" description="Helical" evidence="5">
    <location>
        <begin position="65"/>
        <end position="83"/>
    </location>
</feature>
<dbReference type="InterPro" id="IPR051533">
    <property type="entry name" value="WaaL-like"/>
</dbReference>
<dbReference type="PANTHER" id="PTHR37422:SF17">
    <property type="entry name" value="O-ANTIGEN LIGASE"/>
    <property type="match status" value="1"/>
</dbReference>
<feature type="transmembrane region" description="Helical" evidence="5">
    <location>
        <begin position="18"/>
        <end position="35"/>
    </location>
</feature>
<comment type="caution">
    <text evidence="7">The sequence shown here is derived from an EMBL/GenBank/DDBJ whole genome shotgun (WGS) entry which is preliminary data.</text>
</comment>
<keyword evidence="7" id="KW-0436">Ligase</keyword>
<gene>
    <name evidence="7" type="ORF">ABU178_00340</name>
</gene>
<feature type="transmembrane region" description="Helical" evidence="5">
    <location>
        <begin position="240"/>
        <end position="258"/>
    </location>
</feature>
<evidence type="ECO:0000313" key="8">
    <source>
        <dbReference type="Proteomes" id="UP001611251"/>
    </source>
</evidence>
<feature type="transmembrane region" description="Helical" evidence="5">
    <location>
        <begin position="132"/>
        <end position="153"/>
    </location>
</feature>
<accession>A0ABW7PR25</accession>
<dbReference type="PANTHER" id="PTHR37422">
    <property type="entry name" value="TEICHURONIC ACID BIOSYNTHESIS PROTEIN TUAE"/>
    <property type="match status" value="1"/>
</dbReference>
<evidence type="ECO:0000313" key="7">
    <source>
        <dbReference type="EMBL" id="MFH8132638.1"/>
    </source>
</evidence>
<reference evidence="7 8" key="1">
    <citation type="submission" date="2024-08" db="EMBL/GenBank/DDBJ databases">
        <title>Pantoea ronii - a newly identified human opportunistic pathogen.</title>
        <authorList>
            <person name="Keidar-Friedman D."/>
            <person name="Sorek N."/>
            <person name="Leshin-Carmel D."/>
            <person name="Tsur A."/>
            <person name="Amsalem M."/>
            <person name="Tolkach D."/>
            <person name="Brosh-Nissimov T."/>
        </authorList>
    </citation>
    <scope>NUCLEOTIDE SEQUENCE [LARGE SCALE GENOMIC DNA]</scope>
    <source>
        <strain evidence="7 8">AA23256</strain>
    </source>
</reference>
<feature type="transmembrane region" description="Helical" evidence="5">
    <location>
        <begin position="103"/>
        <end position="120"/>
    </location>
</feature>
<feature type="transmembrane region" description="Helical" evidence="5">
    <location>
        <begin position="215"/>
        <end position="233"/>
    </location>
</feature>
<organism evidence="7 8">
    <name type="scientific">Pantoea osteomyelitidis</name>
    <dbReference type="NCBI Taxonomy" id="3230026"/>
    <lineage>
        <taxon>Bacteria</taxon>
        <taxon>Pseudomonadati</taxon>
        <taxon>Pseudomonadota</taxon>
        <taxon>Gammaproteobacteria</taxon>
        <taxon>Enterobacterales</taxon>
        <taxon>Erwiniaceae</taxon>
        <taxon>Pantoea</taxon>
    </lineage>
</organism>
<feature type="domain" description="O-antigen ligase-related" evidence="6">
    <location>
        <begin position="199"/>
        <end position="358"/>
    </location>
</feature>
<dbReference type="Pfam" id="PF04932">
    <property type="entry name" value="Wzy_C"/>
    <property type="match status" value="1"/>
</dbReference>
<name>A0ABW7PR25_9GAMM</name>
<feature type="transmembrane region" description="Helical" evidence="5">
    <location>
        <begin position="41"/>
        <end position="58"/>
    </location>
</feature>
<sequence length="429" mass="49131">MRIAQLAKTLGTETTRATLFYCLTVISMAFFLLSGEVSRNAYYLLTYLAIAIFIWLVWRQDRKIVFYWIPTLLLLLGLSKWLWATLTTNHQLPLIAEHYRISGKRMMLGAFVLYVIHRLSPQWRISPRLAQAGALLFSVLICVITFFAVETFLQTGERPKINSDAATSGAYMFTLLAMVTLWSIRQAFPRHYPLPFFLILVVSYLLLAVTETRSAILLFTLFCLAAMLHHILIAPWRSRLIWIMVFALLLAGAIFSAAKYSDRLLNRVETVQTEIEQYNQGNPSTSIGGRFGMWQAGLWAFTQHPWGQSADSRNQQAKIWLDAHQPHNEIAYLNIQYHTHNDIVESLSLQGVAGGIIMVAFFLALLIVPLSGRKRHFECLLLSIPVIYFSMGDSQFYNRESPYFILLTWGYLMMMRQLAPRDALTVKKA</sequence>
<keyword evidence="3 5" id="KW-1133">Transmembrane helix</keyword>
<evidence type="ECO:0000256" key="1">
    <source>
        <dbReference type="ARBA" id="ARBA00004141"/>
    </source>
</evidence>
<dbReference type="InterPro" id="IPR007016">
    <property type="entry name" value="O-antigen_ligase-rel_domated"/>
</dbReference>
<evidence type="ECO:0000256" key="5">
    <source>
        <dbReference type="SAM" id="Phobius"/>
    </source>
</evidence>
<protein>
    <submittedName>
        <fullName evidence="7">O-antigen ligase family protein</fullName>
    </submittedName>
</protein>
<evidence type="ECO:0000259" key="6">
    <source>
        <dbReference type="Pfam" id="PF04932"/>
    </source>
</evidence>
<proteinExistence type="predicted"/>
<feature type="transmembrane region" description="Helical" evidence="5">
    <location>
        <begin position="347"/>
        <end position="368"/>
    </location>
</feature>
<keyword evidence="2 5" id="KW-0812">Transmembrane</keyword>
<feature type="transmembrane region" description="Helical" evidence="5">
    <location>
        <begin position="191"/>
        <end position="209"/>
    </location>
</feature>
<feature type="transmembrane region" description="Helical" evidence="5">
    <location>
        <begin position="165"/>
        <end position="184"/>
    </location>
</feature>
<evidence type="ECO:0000256" key="2">
    <source>
        <dbReference type="ARBA" id="ARBA00022692"/>
    </source>
</evidence>
<comment type="subcellular location">
    <subcellularLocation>
        <location evidence="1">Membrane</location>
        <topology evidence="1">Multi-pass membrane protein</topology>
    </subcellularLocation>
</comment>